<evidence type="ECO:0000256" key="6">
    <source>
        <dbReference type="ARBA" id="ARBA00046397"/>
    </source>
</evidence>
<comment type="subcellular location">
    <subcellularLocation>
        <location evidence="1">Cytoplasm</location>
        <location evidence="1">Cytoskeleton</location>
        <location evidence="1">Cilium axoneme</location>
    </subcellularLocation>
</comment>
<dbReference type="GO" id="GO:0071494">
    <property type="term" value="P:cellular response to UV-C"/>
    <property type="evidence" value="ECO:0007669"/>
    <property type="project" value="Ensembl"/>
</dbReference>
<accession>A0A8C8UC01</accession>
<dbReference type="GO" id="GO:0030317">
    <property type="term" value="P:flagellated sperm motility"/>
    <property type="evidence" value="ECO:0007669"/>
    <property type="project" value="Ensembl"/>
</dbReference>
<dbReference type="GO" id="GO:0010468">
    <property type="term" value="P:regulation of gene expression"/>
    <property type="evidence" value="ECO:0007669"/>
    <property type="project" value="Ensembl"/>
</dbReference>
<evidence type="ECO:0000313" key="9">
    <source>
        <dbReference type="Proteomes" id="UP000694547"/>
    </source>
</evidence>
<keyword evidence="2" id="KW-0963">Cytoplasm</keyword>
<reference evidence="8" key="2">
    <citation type="submission" date="2025-08" db="UniProtKB">
        <authorList>
            <consortium name="Ensembl"/>
        </authorList>
    </citation>
    <scope>IDENTIFICATION</scope>
</reference>
<dbReference type="PANTHER" id="PTHR20899:SF1">
    <property type="entry name" value="PIERCER OF MICROTUBULE WALL 1 PROTEIN"/>
    <property type="match status" value="1"/>
</dbReference>
<dbReference type="InterPro" id="IPR026507">
    <property type="entry name" value="PIRC1/2"/>
</dbReference>
<sequence>RAGGATPCSCPCPPPSDPRVPPVSEILRAHLHTAAGSCTEPVEPKAKPAPEKTSDYYRVSEQLPVRFNNPGWFRGYRTNELVSMYRTSNQTYGSRAPTVHEMPTVFYPSSNKFSRECSATGMFLNNTFNVGLEKSVVTGPDNYITHYDRFNFHPSYNVNRPSICD</sequence>
<evidence type="ECO:0000313" key="8">
    <source>
        <dbReference type="Ensembl" id="ENSPEMP00000033037.1"/>
    </source>
</evidence>
<dbReference type="GO" id="GO:0005634">
    <property type="term" value="C:nucleus"/>
    <property type="evidence" value="ECO:0007669"/>
    <property type="project" value="Ensembl"/>
</dbReference>
<protein>
    <submittedName>
        <fullName evidence="8">Piercer of microtubule wall 1</fullName>
    </submittedName>
</protein>
<dbReference type="Proteomes" id="UP000694547">
    <property type="component" value="Chromosome 4"/>
</dbReference>
<name>A0A8C8UC01_PERMB</name>
<reference evidence="8" key="3">
    <citation type="submission" date="2025-09" db="UniProtKB">
        <authorList>
            <consortium name="Ensembl"/>
        </authorList>
    </citation>
    <scope>IDENTIFICATION</scope>
</reference>
<feature type="region of interest" description="Disordered" evidence="7">
    <location>
        <begin position="1"/>
        <end position="22"/>
    </location>
</feature>
<feature type="region of interest" description="Disordered" evidence="7">
    <location>
        <begin position="34"/>
        <end position="53"/>
    </location>
</feature>
<dbReference type="GeneTree" id="ENSGT00940000154745"/>
<dbReference type="AlphaFoldDB" id="A0A8C8UC01"/>
<keyword evidence="9" id="KW-1185">Reference proteome</keyword>
<dbReference type="GO" id="GO:0160111">
    <property type="term" value="C:axonemal A tubule inner sheath"/>
    <property type="evidence" value="ECO:0007669"/>
    <property type="project" value="Ensembl"/>
</dbReference>
<reference evidence="8 9" key="1">
    <citation type="submission" date="2018-10" db="EMBL/GenBank/DDBJ databases">
        <title>Improved assembly of the deer mouse Peromyscus maniculatus genome.</title>
        <authorList>
            <person name="Lassance J.-M."/>
            <person name="Hoekstra H.E."/>
        </authorList>
    </citation>
    <scope>NUCLEOTIDE SEQUENCE [LARGE SCALE GENOMIC DNA]</scope>
</reference>
<dbReference type="GO" id="GO:0061966">
    <property type="term" value="P:establishment of left/right asymmetry"/>
    <property type="evidence" value="ECO:0007669"/>
    <property type="project" value="Ensembl"/>
</dbReference>
<evidence type="ECO:0000256" key="1">
    <source>
        <dbReference type="ARBA" id="ARBA00004430"/>
    </source>
</evidence>
<dbReference type="Pfam" id="PF14892">
    <property type="entry name" value="PIRC1_2"/>
    <property type="match status" value="1"/>
</dbReference>
<evidence type="ECO:0000256" key="7">
    <source>
        <dbReference type="SAM" id="MobiDB-lite"/>
    </source>
</evidence>
<evidence type="ECO:0000256" key="2">
    <source>
        <dbReference type="ARBA" id="ARBA00022490"/>
    </source>
</evidence>
<organism evidence="8 9">
    <name type="scientific">Peromyscus maniculatus bairdii</name>
    <name type="common">Prairie deer mouse</name>
    <dbReference type="NCBI Taxonomy" id="230844"/>
    <lineage>
        <taxon>Eukaryota</taxon>
        <taxon>Metazoa</taxon>
        <taxon>Chordata</taxon>
        <taxon>Craniata</taxon>
        <taxon>Vertebrata</taxon>
        <taxon>Euteleostomi</taxon>
        <taxon>Mammalia</taxon>
        <taxon>Eutheria</taxon>
        <taxon>Euarchontoglires</taxon>
        <taxon>Glires</taxon>
        <taxon>Rodentia</taxon>
        <taxon>Myomorpha</taxon>
        <taxon>Muroidea</taxon>
        <taxon>Cricetidae</taxon>
        <taxon>Neotominae</taxon>
        <taxon>Peromyscus</taxon>
    </lineage>
</organism>
<evidence type="ECO:0000256" key="4">
    <source>
        <dbReference type="ARBA" id="ARBA00023273"/>
    </source>
</evidence>
<dbReference type="GO" id="GO:0035082">
    <property type="term" value="P:axoneme assembly"/>
    <property type="evidence" value="ECO:0007669"/>
    <property type="project" value="Ensembl"/>
</dbReference>
<comment type="similarity">
    <text evidence="5">Belongs to the PIERCE1 family.</text>
</comment>
<feature type="compositionally biased region" description="Basic and acidic residues" evidence="7">
    <location>
        <begin position="42"/>
        <end position="53"/>
    </location>
</feature>
<keyword evidence="3" id="KW-0206">Cytoskeleton</keyword>
<proteinExistence type="inferred from homology"/>
<dbReference type="GO" id="GO:0006974">
    <property type="term" value="P:DNA damage response"/>
    <property type="evidence" value="ECO:0007669"/>
    <property type="project" value="Ensembl"/>
</dbReference>
<keyword evidence="4" id="KW-0966">Cell projection</keyword>
<dbReference type="GO" id="GO:0036126">
    <property type="term" value="C:sperm flagellum"/>
    <property type="evidence" value="ECO:0007669"/>
    <property type="project" value="Ensembl"/>
</dbReference>
<dbReference type="Ensembl" id="ENSPEMT00000041556.1">
    <property type="protein sequence ID" value="ENSPEMP00000033037.1"/>
    <property type="gene ID" value="ENSPEMG00000027353.1"/>
</dbReference>
<evidence type="ECO:0000256" key="3">
    <source>
        <dbReference type="ARBA" id="ARBA00023212"/>
    </source>
</evidence>
<evidence type="ECO:0000256" key="5">
    <source>
        <dbReference type="ARBA" id="ARBA00038014"/>
    </source>
</evidence>
<dbReference type="PANTHER" id="PTHR20899">
    <property type="entry name" value="PIERCE HOMOLOG"/>
    <property type="match status" value="1"/>
</dbReference>
<comment type="subunit">
    <text evidence="6">Microtubule inner protein component of sperm flagellar doublet microtubules. Interacts with CFAP53, ODAD1 and ODAD3; the interactions link the outer dynein arms docking complex (ODA-DC) to the internal microtubule inner proteins (MIP) in cilium axoneme.</text>
</comment>
<feature type="compositionally biased region" description="Pro residues" evidence="7">
    <location>
        <begin position="12"/>
        <end position="21"/>
    </location>
</feature>